<dbReference type="RefSeq" id="WP_105037606.1">
    <property type="nucleotide sequence ID" value="NZ_PPSL01000001.1"/>
</dbReference>
<feature type="domain" description="LiaF transmembrane" evidence="2">
    <location>
        <begin position="33"/>
        <end position="125"/>
    </location>
</feature>
<evidence type="ECO:0000313" key="3">
    <source>
        <dbReference type="EMBL" id="PQJ12722.1"/>
    </source>
</evidence>
<gene>
    <name evidence="3" type="ORF">CJD36_002960</name>
</gene>
<evidence type="ECO:0000313" key="4">
    <source>
        <dbReference type="Proteomes" id="UP000239872"/>
    </source>
</evidence>
<evidence type="ECO:0000259" key="2">
    <source>
        <dbReference type="Pfam" id="PF22570"/>
    </source>
</evidence>
<sequence>MRKRNFRDRDWNDPQWQEQMKEHIERRQKGRAFFGIGVAILGLLWIMKLALHIPFDWMTEWPFIMIIVGLLIGVKNGFRNSAWWILCIIGGANLIDDYYPQYNDYIWPAALIIGGLAIALRPKRKGCAPNFKVNNSVTAENNLNIDTTFGGRKEMVTSKDFKGGTVSVTFGGCELNFMQADIEGTAILDLRVSFGGVEIIVPSHWHIQNEISPSFGNVEDERTIQTAQNTEVKKTLILRGSCSFGNVEIKSY</sequence>
<feature type="transmembrane region" description="Helical" evidence="1">
    <location>
        <begin position="81"/>
        <end position="99"/>
    </location>
</feature>
<dbReference type="Pfam" id="PF22570">
    <property type="entry name" value="LiaF-TM"/>
    <property type="match status" value="1"/>
</dbReference>
<dbReference type="EMBL" id="PPSL01000001">
    <property type="protein sequence ID" value="PQJ12722.1"/>
    <property type="molecule type" value="Genomic_DNA"/>
</dbReference>
<keyword evidence="1" id="KW-0472">Membrane</keyword>
<feature type="transmembrane region" description="Helical" evidence="1">
    <location>
        <begin position="105"/>
        <end position="122"/>
    </location>
</feature>
<keyword evidence="1" id="KW-1133">Transmembrane helix</keyword>
<protein>
    <recommendedName>
        <fullName evidence="2">LiaF transmembrane domain-containing protein</fullName>
    </recommendedName>
</protein>
<feature type="transmembrane region" description="Helical" evidence="1">
    <location>
        <begin position="32"/>
        <end position="51"/>
    </location>
</feature>
<dbReference type="InterPro" id="IPR054331">
    <property type="entry name" value="LiaF_TM"/>
</dbReference>
<proteinExistence type="predicted"/>
<keyword evidence="1" id="KW-0812">Transmembrane</keyword>
<organism evidence="3 4">
    <name type="scientific">Flavipsychrobacter stenotrophus</name>
    <dbReference type="NCBI Taxonomy" id="2077091"/>
    <lineage>
        <taxon>Bacteria</taxon>
        <taxon>Pseudomonadati</taxon>
        <taxon>Bacteroidota</taxon>
        <taxon>Chitinophagia</taxon>
        <taxon>Chitinophagales</taxon>
        <taxon>Chitinophagaceae</taxon>
        <taxon>Flavipsychrobacter</taxon>
    </lineage>
</organism>
<evidence type="ECO:0000256" key="1">
    <source>
        <dbReference type="SAM" id="Phobius"/>
    </source>
</evidence>
<accession>A0A2S7T0K9</accession>
<reference evidence="3 4" key="1">
    <citation type="submission" date="2018-01" db="EMBL/GenBank/DDBJ databases">
        <title>A novel member of the phylum Bacteroidetes isolated from glacier ice.</title>
        <authorList>
            <person name="Liu Q."/>
            <person name="Xin Y.-H."/>
        </authorList>
    </citation>
    <scope>NUCLEOTIDE SEQUENCE [LARGE SCALE GENOMIC DNA]</scope>
    <source>
        <strain evidence="3 4">RB1R16</strain>
    </source>
</reference>
<keyword evidence="4" id="KW-1185">Reference proteome</keyword>
<comment type="caution">
    <text evidence="3">The sequence shown here is derived from an EMBL/GenBank/DDBJ whole genome shotgun (WGS) entry which is preliminary data.</text>
</comment>
<feature type="transmembrane region" description="Helical" evidence="1">
    <location>
        <begin position="57"/>
        <end position="74"/>
    </location>
</feature>
<name>A0A2S7T0K9_9BACT</name>
<dbReference type="Proteomes" id="UP000239872">
    <property type="component" value="Unassembled WGS sequence"/>
</dbReference>
<dbReference type="AlphaFoldDB" id="A0A2S7T0K9"/>
<dbReference type="OrthoDB" id="129627at2"/>